<feature type="region of interest" description="Disordered" evidence="1">
    <location>
        <begin position="158"/>
        <end position="178"/>
    </location>
</feature>
<feature type="compositionally biased region" description="Polar residues" evidence="1">
    <location>
        <begin position="318"/>
        <end position="331"/>
    </location>
</feature>
<feature type="region of interest" description="Disordered" evidence="1">
    <location>
        <begin position="1"/>
        <end position="24"/>
    </location>
</feature>
<comment type="caution">
    <text evidence="2">The sequence shown here is derived from an EMBL/GenBank/DDBJ whole genome shotgun (WGS) entry which is preliminary data.</text>
</comment>
<dbReference type="Proteomes" id="UP000232323">
    <property type="component" value="Unassembled WGS sequence"/>
</dbReference>
<feature type="region of interest" description="Disordered" evidence="1">
    <location>
        <begin position="460"/>
        <end position="489"/>
    </location>
</feature>
<evidence type="ECO:0000256" key="1">
    <source>
        <dbReference type="SAM" id="MobiDB-lite"/>
    </source>
</evidence>
<organism evidence="2 3">
    <name type="scientific">Chlamydomonas eustigma</name>
    <dbReference type="NCBI Taxonomy" id="1157962"/>
    <lineage>
        <taxon>Eukaryota</taxon>
        <taxon>Viridiplantae</taxon>
        <taxon>Chlorophyta</taxon>
        <taxon>core chlorophytes</taxon>
        <taxon>Chlorophyceae</taxon>
        <taxon>CS clade</taxon>
        <taxon>Chlamydomonadales</taxon>
        <taxon>Chlamydomonadaceae</taxon>
        <taxon>Chlamydomonas</taxon>
    </lineage>
</organism>
<dbReference type="AlphaFoldDB" id="A0A250X3V5"/>
<name>A0A250X3V5_9CHLO</name>
<feature type="compositionally biased region" description="Polar residues" evidence="1">
    <location>
        <begin position="160"/>
        <end position="169"/>
    </location>
</feature>
<evidence type="ECO:0000313" key="3">
    <source>
        <dbReference type="Proteomes" id="UP000232323"/>
    </source>
</evidence>
<feature type="region of interest" description="Disordered" evidence="1">
    <location>
        <begin position="651"/>
        <end position="674"/>
    </location>
</feature>
<sequence length="920" mass="98908">MEDAIPDDDFIEEDLDTQEEEENDPIEVKIQEEHSKFKEAQAAYQEKVRAARPWSAPPLGSPQPHQQRSHDLATLKESSSSTLGLTSSERSEYVPPERPLVENAIAKGGTPCTYLAPPRPMSADAGKAVHRLSTTSGSRSGYLQNILEDAILDDKGHAVTASSSTSNGSKPPPDTQKKKLQFTTVAAEAVTVKGDDEGGDEVVDLSNLESSLTRALNNLRTVAHRDNTETVPGTAPDLTEDYDEDIYEDEDQDEDPVDLSNLESVLSKTLNSLQTVKYPQDATDKVASKRTIGLWVVKGSDIPEDSFDDETVKGVPTSVASNQESSPQTQGLVAPPSLGLKQATSSTTSINVEESSAPSEIEQKMRSFDTLSEVMDATQLSPAEGPQVVTTDTNSEKPEDSNEALPETSTLDIPLITIPISQPDAAPAAVPPILNAVPLSFQLPVPAPVQVPTSFWPASEVSSLGNSPTQEAAQLSTSLRSTNSSMDDGRLSDKLSDFGDLVHPHAFALQLLAHDLRALPMYQSAVKRTGQAPQALGLGQMGYFGLQGGHPMSAPAQRRPASAKPAALTPKNPNRVSRSGRHSAHAAHRGPAGGSSSGKTTLLASECVKVQAMMQASRALRAPLSIRDEVFAAPPFSGALKMGTVLETQPFFSPQDRPPVPKSMQRPSSARPASYGAKTVLGPSYGRSAVQGQQQQVQVEPLVMRRRPMSAHPTTGDPNMHGSESWYDRGWVPGGGTAVSPPSTSPVVRTAAVEVSGRIVSVYTADTMKRVVEANKYLSALGSSHRYQLKDPNSNMDVVLLSPGPATGDWSGAEDIEELEEDRPPSPQPMKAIKTVPLRQFLITVTRLKAQVSRLESVNVKGTSRPTSRYEIDRDLDDSIAIPESKLFAPTSDGEIRQQLTEATRQCEQLAQRISDLRYS</sequence>
<feature type="region of interest" description="Disordered" evidence="1">
    <location>
        <begin position="377"/>
        <end position="409"/>
    </location>
</feature>
<dbReference type="EMBL" id="BEGY01000025">
    <property type="protein sequence ID" value="GAX77599.1"/>
    <property type="molecule type" value="Genomic_DNA"/>
</dbReference>
<accession>A0A250X3V5</accession>
<feature type="region of interest" description="Disordered" evidence="1">
    <location>
        <begin position="41"/>
        <end position="105"/>
    </location>
</feature>
<protein>
    <submittedName>
        <fullName evidence="2">Uncharacterized protein</fullName>
    </submittedName>
</protein>
<feature type="compositionally biased region" description="Basic residues" evidence="1">
    <location>
        <begin position="578"/>
        <end position="588"/>
    </location>
</feature>
<dbReference type="OrthoDB" id="542846at2759"/>
<feature type="region of interest" description="Disordered" evidence="1">
    <location>
        <begin position="303"/>
        <end position="362"/>
    </location>
</feature>
<feature type="compositionally biased region" description="Polar residues" evidence="1">
    <location>
        <begin position="460"/>
        <end position="486"/>
    </location>
</feature>
<dbReference type="STRING" id="1157962.A0A250X3V5"/>
<feature type="compositionally biased region" description="Low complexity" evidence="1">
    <location>
        <begin position="75"/>
        <end position="88"/>
    </location>
</feature>
<proteinExistence type="predicted"/>
<gene>
    <name evidence="2" type="ORF">CEUSTIGMA_g5043.t1</name>
</gene>
<reference evidence="2 3" key="1">
    <citation type="submission" date="2017-08" db="EMBL/GenBank/DDBJ databases">
        <title>Acidophilic green algal genome provides insights into adaptation to an acidic environment.</title>
        <authorList>
            <person name="Hirooka S."/>
            <person name="Hirose Y."/>
            <person name="Kanesaki Y."/>
            <person name="Higuchi S."/>
            <person name="Fujiwara T."/>
            <person name="Onuma R."/>
            <person name="Era A."/>
            <person name="Ohbayashi R."/>
            <person name="Uzuka A."/>
            <person name="Nozaki H."/>
            <person name="Yoshikawa H."/>
            <person name="Miyagishima S.Y."/>
        </authorList>
    </citation>
    <scope>NUCLEOTIDE SEQUENCE [LARGE SCALE GENOMIC DNA]</scope>
    <source>
        <strain evidence="2 3">NIES-2499</strain>
    </source>
</reference>
<feature type="region of interest" description="Disordered" evidence="1">
    <location>
        <begin position="549"/>
        <end position="599"/>
    </location>
</feature>
<feature type="compositionally biased region" description="Polar residues" evidence="1">
    <location>
        <begin position="342"/>
        <end position="358"/>
    </location>
</feature>
<evidence type="ECO:0000313" key="2">
    <source>
        <dbReference type="EMBL" id="GAX77599.1"/>
    </source>
</evidence>
<keyword evidence="3" id="KW-1185">Reference proteome</keyword>